<comment type="caution">
    <text evidence="2">The sequence shown here is derived from an EMBL/GenBank/DDBJ whole genome shotgun (WGS) entry which is preliminary data.</text>
</comment>
<evidence type="ECO:0000256" key="1">
    <source>
        <dbReference type="SAM" id="SignalP"/>
    </source>
</evidence>
<evidence type="ECO:0008006" key="4">
    <source>
        <dbReference type="Google" id="ProtNLM"/>
    </source>
</evidence>
<protein>
    <recommendedName>
        <fullName evidence="4">Secreted protein with PEP-CTERM sorting signal</fullName>
    </recommendedName>
</protein>
<organism evidence="2 3">
    <name type="scientific">Roseiarcus fermentans</name>
    <dbReference type="NCBI Taxonomy" id="1473586"/>
    <lineage>
        <taxon>Bacteria</taxon>
        <taxon>Pseudomonadati</taxon>
        <taxon>Pseudomonadota</taxon>
        <taxon>Alphaproteobacteria</taxon>
        <taxon>Hyphomicrobiales</taxon>
        <taxon>Roseiarcaceae</taxon>
        <taxon>Roseiarcus</taxon>
    </lineage>
</organism>
<feature type="signal peptide" evidence="1">
    <location>
        <begin position="1"/>
        <end position="26"/>
    </location>
</feature>
<sequence>MRKIWRDGRVSVAAIATIASASSAMATTINFDDVVVSSGNYVTLSTYDGFTWSNAAVENHIPVGGYITGIVSQSNALFDITGNKATFTSNSGTFTFDSAYFASAPSSSSVVVSDNLGDSKTLAITSSPVLFTFDWSGVSSVSFKGGVAVVDNITFEPTVAGGTAAPEASTWAMMLFGFLGVGFLAQRRTRAPFVPAA</sequence>
<evidence type="ECO:0000313" key="3">
    <source>
        <dbReference type="Proteomes" id="UP000253529"/>
    </source>
</evidence>
<keyword evidence="1" id="KW-0732">Signal</keyword>
<reference evidence="2 3" key="1">
    <citation type="submission" date="2018-06" db="EMBL/GenBank/DDBJ databases">
        <title>Genomic Encyclopedia of Type Strains, Phase IV (KMG-IV): sequencing the most valuable type-strain genomes for metagenomic binning, comparative biology and taxonomic classification.</title>
        <authorList>
            <person name="Goeker M."/>
        </authorList>
    </citation>
    <scope>NUCLEOTIDE SEQUENCE [LARGE SCALE GENOMIC DNA]</scope>
    <source>
        <strain evidence="2 3">DSM 24875</strain>
    </source>
</reference>
<name>A0A366FPB1_9HYPH</name>
<accession>A0A366FPB1</accession>
<dbReference type="AlphaFoldDB" id="A0A366FPB1"/>
<dbReference type="EMBL" id="QNRK01000005">
    <property type="protein sequence ID" value="RBP16544.1"/>
    <property type="molecule type" value="Genomic_DNA"/>
</dbReference>
<keyword evidence="3" id="KW-1185">Reference proteome</keyword>
<dbReference type="Proteomes" id="UP000253529">
    <property type="component" value="Unassembled WGS sequence"/>
</dbReference>
<evidence type="ECO:0000313" key="2">
    <source>
        <dbReference type="EMBL" id="RBP16544.1"/>
    </source>
</evidence>
<feature type="chain" id="PRO_5016977000" description="Secreted protein with PEP-CTERM sorting signal" evidence="1">
    <location>
        <begin position="27"/>
        <end position="197"/>
    </location>
</feature>
<gene>
    <name evidence="2" type="ORF">DFR50_105187</name>
</gene>
<proteinExistence type="predicted"/>